<evidence type="ECO:0000313" key="11">
    <source>
        <dbReference type="Proteomes" id="UP000240535"/>
    </source>
</evidence>
<keyword evidence="1 8" id="KW-0963">Cytoplasm</keyword>
<evidence type="ECO:0000256" key="1">
    <source>
        <dbReference type="ARBA" id="ARBA00022490"/>
    </source>
</evidence>
<dbReference type="EMBL" id="PDHH01000006">
    <property type="protein sequence ID" value="PSM51608.1"/>
    <property type="molecule type" value="Genomic_DNA"/>
</dbReference>
<keyword evidence="7 8" id="KW-0067">ATP-binding</keyword>
<keyword evidence="6 8" id="KW-0418">Kinase</keyword>
<evidence type="ECO:0000256" key="5">
    <source>
        <dbReference type="ARBA" id="ARBA00022741"/>
    </source>
</evidence>
<comment type="subcellular location">
    <subcellularLocation>
        <location evidence="8">Cytoplasm</location>
    </subcellularLocation>
</comment>
<evidence type="ECO:0000256" key="6">
    <source>
        <dbReference type="ARBA" id="ARBA00022777"/>
    </source>
</evidence>
<dbReference type="InterPro" id="IPR011529">
    <property type="entry name" value="Glu_5kinase"/>
</dbReference>
<dbReference type="PANTHER" id="PTHR43654:SF3">
    <property type="entry name" value="GLUTAMATE 5-KINASE"/>
    <property type="match status" value="1"/>
</dbReference>
<dbReference type="AlphaFoldDB" id="A0A2P8QZC8"/>
<dbReference type="Pfam" id="PF00696">
    <property type="entry name" value="AA_kinase"/>
    <property type="match status" value="1"/>
</dbReference>
<dbReference type="InterPro" id="IPR001057">
    <property type="entry name" value="Glu/AcGlu_kinase"/>
</dbReference>
<dbReference type="GO" id="GO:0005524">
    <property type="term" value="F:ATP binding"/>
    <property type="evidence" value="ECO:0007669"/>
    <property type="project" value="UniProtKB-KW"/>
</dbReference>
<comment type="function">
    <text evidence="8">Catalyzes the transfer of a phosphate group to glutamate to form L-glutamate 5-phosphate.</text>
</comment>
<comment type="catalytic activity">
    <reaction evidence="8">
        <text>L-glutamate + ATP = L-glutamyl 5-phosphate + ADP</text>
        <dbReference type="Rhea" id="RHEA:14877"/>
        <dbReference type="ChEBI" id="CHEBI:29985"/>
        <dbReference type="ChEBI" id="CHEBI:30616"/>
        <dbReference type="ChEBI" id="CHEBI:58274"/>
        <dbReference type="ChEBI" id="CHEBI:456216"/>
        <dbReference type="EC" id="2.7.2.11"/>
    </reaction>
</comment>
<dbReference type="InterPro" id="IPR041739">
    <property type="entry name" value="G5K_ProB"/>
</dbReference>
<feature type="binding site" evidence="8">
    <location>
        <begin position="162"/>
        <end position="163"/>
    </location>
    <ligand>
        <name>ATP</name>
        <dbReference type="ChEBI" id="CHEBI:30616"/>
    </ligand>
</feature>
<dbReference type="PROSITE" id="PS00902">
    <property type="entry name" value="GLUTAMATE_5_KINASE"/>
    <property type="match status" value="1"/>
</dbReference>
<dbReference type="EC" id="2.7.2.11" evidence="8"/>
<sequence length="252" mass="27667">MKRVVIKVGSHVLSDKDKISEERVGNLCSFLAKLMQKYEVILVSSGAISAGGHKVNIKKDSVVNRQILASVGQAYLMEIYSDIMVKYDISVAQILLTARDFDSRKATAHAKNLVDGLCKNKILPIINENDATAIEEIVFGDNDSLSANVAYYFNGDMLVILSDIDGYYDDNPNTNKNAKIRPLVPSLKKEELELKADAGSEFGTGGIVTKLKAANFLLNNNKSMFLTSGFDLKDAYSFLLDGKKIGGTLFKR</sequence>
<evidence type="ECO:0000256" key="8">
    <source>
        <dbReference type="HAMAP-Rule" id="MF_00456"/>
    </source>
</evidence>
<keyword evidence="2 8" id="KW-0028">Amino-acid biosynthesis</keyword>
<proteinExistence type="inferred from homology"/>
<organism evidence="10 11">
    <name type="scientific">Campylobacter blaseri</name>
    <dbReference type="NCBI Taxonomy" id="2042961"/>
    <lineage>
        <taxon>Bacteria</taxon>
        <taxon>Pseudomonadati</taxon>
        <taxon>Campylobacterota</taxon>
        <taxon>Epsilonproteobacteria</taxon>
        <taxon>Campylobacterales</taxon>
        <taxon>Campylobacteraceae</taxon>
        <taxon>Campylobacter</taxon>
    </lineage>
</organism>
<evidence type="ECO:0000256" key="2">
    <source>
        <dbReference type="ARBA" id="ARBA00022605"/>
    </source>
</evidence>
<dbReference type="PIRSF" id="PIRSF000729">
    <property type="entry name" value="GK"/>
    <property type="match status" value="1"/>
</dbReference>
<evidence type="ECO:0000313" key="10">
    <source>
        <dbReference type="EMBL" id="PSM51608.1"/>
    </source>
</evidence>
<comment type="similarity">
    <text evidence="8">Belongs to the glutamate 5-kinase family.</text>
</comment>
<feature type="domain" description="Aspartate/glutamate/uridylate kinase" evidence="9">
    <location>
        <begin position="2"/>
        <end position="225"/>
    </location>
</feature>
<dbReference type="SUPFAM" id="SSF53633">
    <property type="entry name" value="Carbamate kinase-like"/>
    <property type="match status" value="1"/>
</dbReference>
<dbReference type="InterPro" id="IPR036393">
    <property type="entry name" value="AceGlu_kinase-like_sf"/>
</dbReference>
<name>A0A2P8QZC8_9BACT</name>
<dbReference type="Proteomes" id="UP000240535">
    <property type="component" value="Unassembled WGS sequence"/>
</dbReference>
<feature type="binding site" evidence="8">
    <location>
        <position position="142"/>
    </location>
    <ligand>
        <name>substrate</name>
    </ligand>
</feature>
<gene>
    <name evidence="8 10" type="primary">proB</name>
    <name evidence="10" type="ORF">CQ405_07375</name>
</gene>
<keyword evidence="11" id="KW-1185">Reference proteome</keyword>
<dbReference type="InterPro" id="IPR019797">
    <property type="entry name" value="Glutamate_5-kinase_CS"/>
</dbReference>
<dbReference type="NCBIfam" id="TIGR01027">
    <property type="entry name" value="proB"/>
    <property type="match status" value="1"/>
</dbReference>
<comment type="caution">
    <text evidence="10">The sequence shown here is derived from an EMBL/GenBank/DDBJ whole genome shotgun (WGS) entry which is preliminary data.</text>
</comment>
<evidence type="ECO:0000256" key="3">
    <source>
        <dbReference type="ARBA" id="ARBA00022650"/>
    </source>
</evidence>
<accession>A0A2P8QZC8</accession>
<evidence type="ECO:0000259" key="9">
    <source>
        <dbReference type="Pfam" id="PF00696"/>
    </source>
</evidence>
<reference evidence="11" key="1">
    <citation type="submission" date="2017-10" db="EMBL/GenBank/DDBJ databases">
        <title>Campylobacter species from seals.</title>
        <authorList>
            <person name="Gilbert M.J."/>
            <person name="Zomer A.L."/>
            <person name="Timmerman A.J."/>
            <person name="Duim B."/>
            <person name="Wagenaar J.A."/>
        </authorList>
    </citation>
    <scope>NUCLEOTIDE SEQUENCE [LARGE SCALE GENOMIC DNA]</scope>
    <source>
        <strain evidence="11">17S00004-5</strain>
    </source>
</reference>
<keyword evidence="4 8" id="KW-0808">Transferase</keyword>
<dbReference type="Gene3D" id="3.40.1160.10">
    <property type="entry name" value="Acetylglutamate kinase-like"/>
    <property type="match status" value="1"/>
</dbReference>
<feature type="binding site" evidence="8">
    <location>
        <position position="130"/>
    </location>
    <ligand>
        <name>substrate</name>
    </ligand>
</feature>
<feature type="binding site" evidence="8">
    <location>
        <position position="7"/>
    </location>
    <ligand>
        <name>ATP</name>
        <dbReference type="ChEBI" id="CHEBI:30616"/>
    </ligand>
</feature>
<dbReference type="GO" id="GO:0005829">
    <property type="term" value="C:cytosol"/>
    <property type="evidence" value="ECO:0007669"/>
    <property type="project" value="TreeGrafter"/>
</dbReference>
<keyword evidence="5 8" id="KW-0547">Nucleotide-binding</keyword>
<dbReference type="InterPro" id="IPR001048">
    <property type="entry name" value="Asp/Glu/Uridylate_kinase"/>
</dbReference>
<dbReference type="PANTHER" id="PTHR43654">
    <property type="entry name" value="GLUTAMATE 5-KINASE"/>
    <property type="match status" value="1"/>
</dbReference>
<dbReference type="CDD" id="cd04242">
    <property type="entry name" value="AAK_G5K_ProB"/>
    <property type="match status" value="1"/>
</dbReference>
<keyword evidence="3 8" id="KW-0641">Proline biosynthesis</keyword>
<dbReference type="RefSeq" id="WP_106872241.1">
    <property type="nucleotide sequence ID" value="NZ_CP053841.1"/>
</dbReference>
<comment type="pathway">
    <text evidence="8">Amino-acid biosynthesis; L-proline biosynthesis; L-glutamate 5-semialdehyde from L-glutamate: step 1/2.</text>
</comment>
<feature type="binding site" evidence="8">
    <location>
        <begin position="204"/>
        <end position="210"/>
    </location>
    <ligand>
        <name>ATP</name>
        <dbReference type="ChEBI" id="CHEBI:30616"/>
    </ligand>
</feature>
<feature type="binding site" evidence="8">
    <location>
        <position position="45"/>
    </location>
    <ligand>
        <name>substrate</name>
    </ligand>
</feature>
<dbReference type="GO" id="GO:0055129">
    <property type="term" value="P:L-proline biosynthetic process"/>
    <property type="evidence" value="ECO:0007669"/>
    <property type="project" value="UniProtKB-UniRule"/>
</dbReference>
<dbReference type="OrthoDB" id="9804434at2"/>
<dbReference type="UniPathway" id="UPA00098">
    <property type="reaction ID" value="UER00359"/>
</dbReference>
<dbReference type="GO" id="GO:0004349">
    <property type="term" value="F:glutamate 5-kinase activity"/>
    <property type="evidence" value="ECO:0007669"/>
    <property type="project" value="UniProtKB-UniRule"/>
</dbReference>
<evidence type="ECO:0000256" key="4">
    <source>
        <dbReference type="ARBA" id="ARBA00022679"/>
    </source>
</evidence>
<dbReference type="HAMAP" id="MF_00456">
    <property type="entry name" value="ProB"/>
    <property type="match status" value="1"/>
</dbReference>
<dbReference type="FunFam" id="3.40.1160.10:FF:000006">
    <property type="entry name" value="Glutamate 5-kinase"/>
    <property type="match status" value="1"/>
</dbReference>
<dbReference type="InterPro" id="IPR005715">
    <property type="entry name" value="Glu_5kinase/COase_Synthase"/>
</dbReference>
<evidence type="ECO:0000256" key="7">
    <source>
        <dbReference type="ARBA" id="ARBA00022840"/>
    </source>
</evidence>
<protein>
    <recommendedName>
        <fullName evidence="8">Glutamate 5-kinase</fullName>
        <ecNumber evidence="8">2.7.2.11</ecNumber>
    </recommendedName>
    <alternativeName>
        <fullName evidence="8">Gamma-glutamyl kinase</fullName>
        <shortName evidence="8">GK</shortName>
    </alternativeName>
</protein>
<dbReference type="PRINTS" id="PR00474">
    <property type="entry name" value="GLU5KINASE"/>
</dbReference>